<accession>A0A1U7CYV7</accession>
<dbReference type="Proteomes" id="UP000186309">
    <property type="component" value="Chromosome"/>
</dbReference>
<dbReference type="KEGG" id="pbor:BSF38_05693"/>
<dbReference type="STRING" id="1387353.BSF38_05693"/>
<dbReference type="EMBL" id="CP019082">
    <property type="protein sequence ID" value="APW64101.1"/>
    <property type="molecule type" value="Genomic_DNA"/>
</dbReference>
<dbReference type="GO" id="GO:0004534">
    <property type="term" value="F:5'-3' RNA exonuclease activity"/>
    <property type="evidence" value="ECO:0007669"/>
    <property type="project" value="TreeGrafter"/>
</dbReference>
<keyword evidence="2" id="KW-0378">Hydrolase</keyword>
<dbReference type="SMART" id="SM00481">
    <property type="entry name" value="POLIIIAc"/>
    <property type="match status" value="1"/>
</dbReference>
<dbReference type="RefSeq" id="WP_237170664.1">
    <property type="nucleotide sequence ID" value="NZ_CP019082.1"/>
</dbReference>
<dbReference type="InterPro" id="IPR016195">
    <property type="entry name" value="Pol/histidinol_Pase-like"/>
</dbReference>
<dbReference type="PANTHER" id="PTHR42924:SF3">
    <property type="entry name" value="POLYMERASE_HISTIDINOL PHOSPHATASE N-TERMINAL DOMAIN-CONTAINING PROTEIN"/>
    <property type="match status" value="1"/>
</dbReference>
<organism evidence="2 3">
    <name type="scientific">Paludisphaera borealis</name>
    <dbReference type="NCBI Taxonomy" id="1387353"/>
    <lineage>
        <taxon>Bacteria</taxon>
        <taxon>Pseudomonadati</taxon>
        <taxon>Planctomycetota</taxon>
        <taxon>Planctomycetia</taxon>
        <taxon>Isosphaerales</taxon>
        <taxon>Isosphaeraceae</taxon>
        <taxon>Paludisphaera</taxon>
    </lineage>
</organism>
<sequence>MIRRNADLHVHTTHSDGSCSPAEVVVAAAGVGLAALAITDHDTISALAVARPEADRLGVELISGVELTCEYDGREIHVLGYFFRDDDPDLLDAMSRLRTGRASRFQAMAERLTELGMVVDLAAVRRCFPRAVLGRRHLAEYLARTKQVAGVREAFNRFLADGRPACAAKLMLDAREAIGLIRNAGGVASWAHPPYNLRLESLRTLAEAGLQAIETAGPGIQNRVGRRFRDWAVTLDLVPTAGSDFHAPDRPGRWVGAITTSDADLDRLRDRQPSNPASA</sequence>
<name>A0A1U7CYV7_9BACT</name>
<proteinExistence type="predicted"/>
<feature type="domain" description="Polymerase/histidinol phosphatase N-terminal" evidence="1">
    <location>
        <begin position="6"/>
        <end position="71"/>
    </location>
</feature>
<evidence type="ECO:0000259" key="1">
    <source>
        <dbReference type="SMART" id="SM00481"/>
    </source>
</evidence>
<protein>
    <submittedName>
        <fullName evidence="2">5'-3' exoribonuclease</fullName>
        <ecNumber evidence="2">3.1.13.-</ecNumber>
    </submittedName>
</protein>
<dbReference type="PANTHER" id="PTHR42924">
    <property type="entry name" value="EXONUCLEASE"/>
    <property type="match status" value="1"/>
</dbReference>
<dbReference type="EC" id="3.1.13.-" evidence="2"/>
<evidence type="ECO:0000313" key="3">
    <source>
        <dbReference type="Proteomes" id="UP000186309"/>
    </source>
</evidence>
<dbReference type="InterPro" id="IPR004013">
    <property type="entry name" value="PHP_dom"/>
</dbReference>
<evidence type="ECO:0000313" key="2">
    <source>
        <dbReference type="EMBL" id="APW64101.1"/>
    </source>
</evidence>
<dbReference type="AlphaFoldDB" id="A0A1U7CYV7"/>
<dbReference type="Pfam" id="PF02811">
    <property type="entry name" value="PHP"/>
    <property type="match status" value="1"/>
</dbReference>
<gene>
    <name evidence="2" type="primary">yciV</name>
    <name evidence="2" type="ORF">BSF38_05693</name>
</gene>
<dbReference type="SUPFAM" id="SSF89550">
    <property type="entry name" value="PHP domain-like"/>
    <property type="match status" value="1"/>
</dbReference>
<keyword evidence="3" id="KW-1185">Reference proteome</keyword>
<dbReference type="GO" id="GO:0035312">
    <property type="term" value="F:5'-3' DNA exonuclease activity"/>
    <property type="evidence" value="ECO:0007669"/>
    <property type="project" value="TreeGrafter"/>
</dbReference>
<dbReference type="Gene3D" id="3.20.20.140">
    <property type="entry name" value="Metal-dependent hydrolases"/>
    <property type="match status" value="1"/>
</dbReference>
<dbReference type="Gene3D" id="1.10.150.650">
    <property type="match status" value="1"/>
</dbReference>
<dbReference type="InterPro" id="IPR003141">
    <property type="entry name" value="Pol/His_phosphatase_N"/>
</dbReference>
<dbReference type="InterPro" id="IPR052018">
    <property type="entry name" value="PHP_domain"/>
</dbReference>
<reference evidence="3" key="1">
    <citation type="submission" date="2016-12" db="EMBL/GenBank/DDBJ databases">
        <title>Comparative genomics of four Isosphaeraceae planctomycetes: a common pool of plasmids and glycoside hydrolase genes.</title>
        <authorList>
            <person name="Ivanova A."/>
        </authorList>
    </citation>
    <scope>NUCLEOTIDE SEQUENCE [LARGE SCALE GENOMIC DNA]</scope>
    <source>
        <strain evidence="3">PX4</strain>
    </source>
</reference>
<dbReference type="CDD" id="cd07438">
    <property type="entry name" value="PHP_HisPPase_AMP"/>
    <property type="match status" value="1"/>
</dbReference>